<proteinExistence type="predicted"/>
<sequence>MAGQPLFQPSMLRTSQQMPCTYQSCFGNVDILAIQEHWLWSFEKSKLEKLETFAADRAFSTTLECTDEFDPISNRQRIRGWGGCDILWRSHLDQFVKIHPDGSERICIITIDSKPKPICIVAVYMPCSGNHTIIVLGDLNVSLIRKQKITRDKVLTSIQEINLCVPRNYPLSHTFFYHNNKASSQIDYILAFNDSSFFTKTDIFCMSPLNLLSHVPVTATLNCNFHDIQKTDEDNIVTMNRVNWEKCDTLKYQSILNEKLKSLDIASGTLDEQFQNVADIFKTSAEESSVAVKKRRVRKLKPWPTNLRSMCYDSKQAYIIFTQDGGIKCETKIYG</sequence>
<dbReference type="InterPro" id="IPR036691">
    <property type="entry name" value="Endo/exonu/phosph_ase_sf"/>
</dbReference>
<dbReference type="Proteomes" id="UP000507470">
    <property type="component" value="Unassembled WGS sequence"/>
</dbReference>
<dbReference type="EMBL" id="CACVKT020004542">
    <property type="protein sequence ID" value="CAC5390532.1"/>
    <property type="molecule type" value="Genomic_DNA"/>
</dbReference>
<dbReference type="InterPro" id="IPR005135">
    <property type="entry name" value="Endo/exonuclease/phosphatase"/>
</dbReference>
<organism evidence="2 3">
    <name type="scientific">Mytilus coruscus</name>
    <name type="common">Sea mussel</name>
    <dbReference type="NCBI Taxonomy" id="42192"/>
    <lineage>
        <taxon>Eukaryota</taxon>
        <taxon>Metazoa</taxon>
        <taxon>Spiralia</taxon>
        <taxon>Lophotrochozoa</taxon>
        <taxon>Mollusca</taxon>
        <taxon>Bivalvia</taxon>
        <taxon>Autobranchia</taxon>
        <taxon>Pteriomorphia</taxon>
        <taxon>Mytilida</taxon>
        <taxon>Mytiloidea</taxon>
        <taxon>Mytilidae</taxon>
        <taxon>Mytilinae</taxon>
        <taxon>Mytilus</taxon>
    </lineage>
</organism>
<protein>
    <recommendedName>
        <fullName evidence="1">Endonuclease/exonuclease/phosphatase domain-containing protein</fullName>
    </recommendedName>
</protein>
<evidence type="ECO:0000313" key="3">
    <source>
        <dbReference type="Proteomes" id="UP000507470"/>
    </source>
</evidence>
<feature type="domain" description="Endonuclease/exonuclease/phosphatase" evidence="1">
    <location>
        <begin position="28"/>
        <end position="193"/>
    </location>
</feature>
<reference evidence="2 3" key="1">
    <citation type="submission" date="2020-06" db="EMBL/GenBank/DDBJ databases">
        <authorList>
            <person name="Li R."/>
            <person name="Bekaert M."/>
        </authorList>
    </citation>
    <scope>NUCLEOTIDE SEQUENCE [LARGE SCALE GENOMIC DNA]</scope>
    <source>
        <strain evidence="3">wild</strain>
    </source>
</reference>
<keyword evidence="3" id="KW-1185">Reference proteome</keyword>
<dbReference type="OrthoDB" id="6197450at2759"/>
<gene>
    <name evidence="2" type="ORF">MCOR_25624</name>
</gene>
<dbReference type="AlphaFoldDB" id="A0A6J8C461"/>
<accession>A0A6J8C461</accession>
<dbReference type="Gene3D" id="3.60.10.10">
    <property type="entry name" value="Endonuclease/exonuclease/phosphatase"/>
    <property type="match status" value="1"/>
</dbReference>
<name>A0A6J8C461_MYTCO</name>
<dbReference type="Pfam" id="PF03372">
    <property type="entry name" value="Exo_endo_phos"/>
    <property type="match status" value="1"/>
</dbReference>
<evidence type="ECO:0000259" key="1">
    <source>
        <dbReference type="Pfam" id="PF03372"/>
    </source>
</evidence>
<evidence type="ECO:0000313" key="2">
    <source>
        <dbReference type="EMBL" id="CAC5390532.1"/>
    </source>
</evidence>
<dbReference type="SUPFAM" id="SSF56219">
    <property type="entry name" value="DNase I-like"/>
    <property type="match status" value="1"/>
</dbReference>
<dbReference type="GO" id="GO:0003824">
    <property type="term" value="F:catalytic activity"/>
    <property type="evidence" value="ECO:0007669"/>
    <property type="project" value="InterPro"/>
</dbReference>